<reference evidence="10" key="1">
    <citation type="submission" date="2016-10" db="EMBL/GenBank/DDBJ databases">
        <authorList>
            <person name="Varghese N."/>
            <person name="Submissions S."/>
        </authorList>
    </citation>
    <scope>NUCLEOTIDE SEQUENCE [LARGE SCALE GENOMIC DNA]</scope>
    <source>
        <strain evidence="10">CGMCC 1.7736</strain>
    </source>
</reference>
<name>A0A1I6GWN8_9EURY</name>
<dbReference type="PROSITE" id="PS50850">
    <property type="entry name" value="MFS"/>
    <property type="match status" value="1"/>
</dbReference>
<proteinExistence type="predicted"/>
<evidence type="ECO:0000259" key="8">
    <source>
        <dbReference type="PROSITE" id="PS50850"/>
    </source>
</evidence>
<feature type="transmembrane region" description="Helical" evidence="7">
    <location>
        <begin position="311"/>
        <end position="328"/>
    </location>
</feature>
<dbReference type="InterPro" id="IPR020846">
    <property type="entry name" value="MFS_dom"/>
</dbReference>
<feature type="transmembrane region" description="Helical" evidence="7">
    <location>
        <begin position="173"/>
        <end position="198"/>
    </location>
</feature>
<evidence type="ECO:0000256" key="2">
    <source>
        <dbReference type="ARBA" id="ARBA00022475"/>
    </source>
</evidence>
<dbReference type="InterPro" id="IPR050189">
    <property type="entry name" value="MFS_Efflux_Transporters"/>
</dbReference>
<protein>
    <submittedName>
        <fullName evidence="9">Predicted arabinose efflux permease, MFS family</fullName>
    </submittedName>
</protein>
<dbReference type="Gene3D" id="1.20.1250.20">
    <property type="entry name" value="MFS general substrate transporter like domains"/>
    <property type="match status" value="2"/>
</dbReference>
<organism evidence="9 10">
    <name type="scientific">Halogeometricum rufum</name>
    <dbReference type="NCBI Taxonomy" id="553469"/>
    <lineage>
        <taxon>Archaea</taxon>
        <taxon>Methanobacteriati</taxon>
        <taxon>Methanobacteriota</taxon>
        <taxon>Stenosarchaea group</taxon>
        <taxon>Halobacteria</taxon>
        <taxon>Halobacteriales</taxon>
        <taxon>Haloferacaceae</taxon>
        <taxon>Halogeometricum</taxon>
    </lineage>
</organism>
<feature type="transmembrane region" description="Helical" evidence="7">
    <location>
        <begin position="402"/>
        <end position="424"/>
    </location>
</feature>
<keyword evidence="10" id="KW-1185">Reference proteome</keyword>
<feature type="transmembrane region" description="Helical" evidence="7">
    <location>
        <begin position="49"/>
        <end position="71"/>
    </location>
</feature>
<dbReference type="GO" id="GO:0022857">
    <property type="term" value="F:transmembrane transporter activity"/>
    <property type="evidence" value="ECO:0007669"/>
    <property type="project" value="InterPro"/>
</dbReference>
<accession>A0A1I6GWN8</accession>
<feature type="region of interest" description="Disordered" evidence="6">
    <location>
        <begin position="1"/>
        <end position="22"/>
    </location>
</feature>
<evidence type="ECO:0000313" key="10">
    <source>
        <dbReference type="Proteomes" id="UP000198531"/>
    </source>
</evidence>
<dbReference type="Pfam" id="PF07690">
    <property type="entry name" value="MFS_1"/>
    <property type="match status" value="1"/>
</dbReference>
<feature type="transmembrane region" description="Helical" evidence="7">
    <location>
        <begin position="115"/>
        <end position="136"/>
    </location>
</feature>
<feature type="transmembrane region" description="Helical" evidence="7">
    <location>
        <begin position="371"/>
        <end position="390"/>
    </location>
</feature>
<feature type="transmembrane region" description="Helical" evidence="7">
    <location>
        <begin position="334"/>
        <end position="359"/>
    </location>
</feature>
<sequence length="437" mass="45434">MASRRPGFDSLRSLAPEAGAHPPRSRFPFAPFGTFLTGVAELPSVTRRLFGTLCGLVFLVNLGRTAFAPLVETFQTQFGVGPATVGLVTTLVWMGTALPRIPVGYLLTRVPRHRVVLGTGALLAAAAAFTATAPSIRAVQVGAFGIGLASGAYFVAAVPLVGELYPDAVGRAIGIHGTAAQLAAVVAAPVVVAFVAVADWRATFWLLAALTAVVTVVLAYTARGVGAVVDTDADRDFLGALRHWRLILVGMLMVATAGFVWQGLFNFYVTYLLNAKAFTTTQASTALTVVFAAGVPAFWLSGRLADRFPTVPYILAILTVYVASLFALTEVSAFLPVLAVTAVVGYAIHSLFPALDAWLLGTLPAPVRSSAYAVFSGASLLLEANGSGAVGLLTEAGYGFDAVFRAFAFGLAGVVVLLVVLYLAGQIPGTARRASDA</sequence>
<evidence type="ECO:0000256" key="5">
    <source>
        <dbReference type="ARBA" id="ARBA00023136"/>
    </source>
</evidence>
<gene>
    <name evidence="9" type="ORF">SAMN04487947_1751</name>
</gene>
<dbReference type="PANTHER" id="PTHR43124">
    <property type="entry name" value="PURINE EFFLUX PUMP PBUE"/>
    <property type="match status" value="1"/>
</dbReference>
<dbReference type="PANTHER" id="PTHR43124:SF3">
    <property type="entry name" value="CHLORAMPHENICOL EFFLUX PUMP RV0191"/>
    <property type="match status" value="1"/>
</dbReference>
<keyword evidence="4 7" id="KW-1133">Transmembrane helix</keyword>
<evidence type="ECO:0000256" key="6">
    <source>
        <dbReference type="SAM" id="MobiDB-lite"/>
    </source>
</evidence>
<evidence type="ECO:0000256" key="3">
    <source>
        <dbReference type="ARBA" id="ARBA00022692"/>
    </source>
</evidence>
<feature type="transmembrane region" description="Helical" evidence="7">
    <location>
        <begin position="83"/>
        <end position="103"/>
    </location>
</feature>
<dbReference type="STRING" id="553469.SAMN04487947_1751"/>
<evidence type="ECO:0000256" key="7">
    <source>
        <dbReference type="SAM" id="Phobius"/>
    </source>
</evidence>
<dbReference type="SUPFAM" id="SSF103473">
    <property type="entry name" value="MFS general substrate transporter"/>
    <property type="match status" value="1"/>
</dbReference>
<evidence type="ECO:0000256" key="4">
    <source>
        <dbReference type="ARBA" id="ARBA00022989"/>
    </source>
</evidence>
<keyword evidence="2" id="KW-1003">Cell membrane</keyword>
<feature type="transmembrane region" description="Helical" evidence="7">
    <location>
        <begin position="246"/>
        <end position="269"/>
    </location>
</feature>
<feature type="transmembrane region" description="Helical" evidence="7">
    <location>
        <begin position="281"/>
        <end position="299"/>
    </location>
</feature>
<dbReference type="InterPro" id="IPR011701">
    <property type="entry name" value="MFS"/>
</dbReference>
<dbReference type="AlphaFoldDB" id="A0A1I6GWN8"/>
<dbReference type="GO" id="GO:0005886">
    <property type="term" value="C:plasma membrane"/>
    <property type="evidence" value="ECO:0007669"/>
    <property type="project" value="UniProtKB-SubCell"/>
</dbReference>
<feature type="transmembrane region" description="Helical" evidence="7">
    <location>
        <begin position="142"/>
        <end position="161"/>
    </location>
</feature>
<feature type="transmembrane region" description="Helical" evidence="7">
    <location>
        <begin position="204"/>
        <end position="225"/>
    </location>
</feature>
<keyword evidence="3 7" id="KW-0812">Transmembrane</keyword>
<keyword evidence="5 7" id="KW-0472">Membrane</keyword>
<dbReference type="InterPro" id="IPR036259">
    <property type="entry name" value="MFS_trans_sf"/>
</dbReference>
<dbReference type="Proteomes" id="UP000198531">
    <property type="component" value="Unassembled WGS sequence"/>
</dbReference>
<comment type="subcellular location">
    <subcellularLocation>
        <location evidence="1">Cell membrane</location>
        <topology evidence="1">Multi-pass membrane protein</topology>
    </subcellularLocation>
</comment>
<evidence type="ECO:0000313" key="9">
    <source>
        <dbReference type="EMBL" id="SFR46566.1"/>
    </source>
</evidence>
<dbReference type="EMBL" id="FOYT01000001">
    <property type="protein sequence ID" value="SFR46566.1"/>
    <property type="molecule type" value="Genomic_DNA"/>
</dbReference>
<evidence type="ECO:0000256" key="1">
    <source>
        <dbReference type="ARBA" id="ARBA00004651"/>
    </source>
</evidence>
<feature type="domain" description="Major facilitator superfamily (MFS) profile" evidence="8">
    <location>
        <begin position="49"/>
        <end position="431"/>
    </location>
</feature>